<dbReference type="RefSeq" id="WP_379704697.1">
    <property type="nucleotide sequence ID" value="NZ_JBHTAT010000001.1"/>
</dbReference>
<dbReference type="PRINTS" id="PR01438">
    <property type="entry name" value="UNVRSLSTRESS"/>
</dbReference>
<dbReference type="PANTHER" id="PTHR46268:SF6">
    <property type="entry name" value="UNIVERSAL STRESS PROTEIN UP12"/>
    <property type="match status" value="1"/>
</dbReference>
<dbReference type="CDD" id="cd00293">
    <property type="entry name" value="USP-like"/>
    <property type="match status" value="1"/>
</dbReference>
<evidence type="ECO:0000313" key="3">
    <source>
        <dbReference type="EMBL" id="MFC7256144.1"/>
    </source>
</evidence>
<name>A0ABD6A031_9EURY</name>
<dbReference type="GeneID" id="96954525"/>
<comment type="caution">
    <text evidence="3">The sequence shown here is derived from an EMBL/GenBank/DDBJ whole genome shotgun (WGS) entry which is preliminary data.</text>
</comment>
<dbReference type="PANTHER" id="PTHR46268">
    <property type="entry name" value="STRESS RESPONSE PROTEIN NHAX"/>
    <property type="match status" value="1"/>
</dbReference>
<dbReference type="EMBL" id="JBHTAT010000001">
    <property type="protein sequence ID" value="MFC7256144.1"/>
    <property type="molecule type" value="Genomic_DNA"/>
</dbReference>
<comment type="similarity">
    <text evidence="1">Belongs to the universal stress protein A family.</text>
</comment>
<sequence length="136" mass="14719">MYSDILLPTDGSPGAQAAIEHGLEIAQQYEATVHALYVVDTRLSRSGPLLESLQRDGRETVRELEVAGTRVGLSVVTEVVEGVPAQEILEYRATQGIDLIVMGTQGRTGVARFVIGSVAERVVRHSPVPVLTVRRD</sequence>
<gene>
    <name evidence="3" type="ORF">ACFQKE_12705</name>
</gene>
<evidence type="ECO:0000313" key="4">
    <source>
        <dbReference type="Proteomes" id="UP001596434"/>
    </source>
</evidence>
<dbReference type="AlphaFoldDB" id="A0ABD6A031"/>
<dbReference type="SUPFAM" id="SSF52402">
    <property type="entry name" value="Adenine nucleotide alpha hydrolases-like"/>
    <property type="match status" value="1"/>
</dbReference>
<dbReference type="Gene3D" id="3.40.50.620">
    <property type="entry name" value="HUPs"/>
    <property type="match status" value="1"/>
</dbReference>
<dbReference type="Pfam" id="PF00582">
    <property type="entry name" value="Usp"/>
    <property type="match status" value="1"/>
</dbReference>
<proteinExistence type="inferred from homology"/>
<dbReference type="InterPro" id="IPR014729">
    <property type="entry name" value="Rossmann-like_a/b/a_fold"/>
</dbReference>
<reference evidence="3 4" key="1">
    <citation type="journal article" date="2019" name="Int. J. Syst. Evol. Microbiol.">
        <title>The Global Catalogue of Microorganisms (GCM) 10K type strain sequencing project: providing services to taxonomists for standard genome sequencing and annotation.</title>
        <authorList>
            <consortium name="The Broad Institute Genomics Platform"/>
            <consortium name="The Broad Institute Genome Sequencing Center for Infectious Disease"/>
            <person name="Wu L."/>
            <person name="Ma J."/>
        </authorList>
    </citation>
    <scope>NUCLEOTIDE SEQUENCE [LARGE SCALE GENOMIC DNA]</scope>
    <source>
        <strain evidence="3 4">GX21</strain>
    </source>
</reference>
<dbReference type="Proteomes" id="UP001596434">
    <property type="component" value="Unassembled WGS sequence"/>
</dbReference>
<keyword evidence="4" id="KW-1185">Reference proteome</keyword>
<accession>A0ABD6A031</accession>
<protein>
    <submittedName>
        <fullName evidence="3">Universal stress protein</fullName>
    </submittedName>
</protein>
<feature type="domain" description="UspA" evidence="2">
    <location>
        <begin position="1"/>
        <end position="134"/>
    </location>
</feature>
<dbReference type="InterPro" id="IPR006015">
    <property type="entry name" value="Universal_stress_UspA"/>
</dbReference>
<evidence type="ECO:0000256" key="1">
    <source>
        <dbReference type="ARBA" id="ARBA00008791"/>
    </source>
</evidence>
<dbReference type="InterPro" id="IPR006016">
    <property type="entry name" value="UspA"/>
</dbReference>
<organism evidence="3 4">
    <name type="scientific">Haloplanus litoreus</name>
    <dbReference type="NCBI Taxonomy" id="767515"/>
    <lineage>
        <taxon>Archaea</taxon>
        <taxon>Methanobacteriati</taxon>
        <taxon>Methanobacteriota</taxon>
        <taxon>Stenosarchaea group</taxon>
        <taxon>Halobacteria</taxon>
        <taxon>Halobacteriales</taxon>
        <taxon>Haloferacaceae</taxon>
        <taxon>Haloplanus</taxon>
    </lineage>
</organism>
<evidence type="ECO:0000259" key="2">
    <source>
        <dbReference type="Pfam" id="PF00582"/>
    </source>
</evidence>